<organism evidence="2 3">
    <name type="scientific">Micavibrio aeruginosavorus</name>
    <dbReference type="NCBI Taxonomy" id="349221"/>
    <lineage>
        <taxon>Bacteria</taxon>
        <taxon>Pseudomonadati</taxon>
        <taxon>Bdellovibrionota</taxon>
        <taxon>Bdellovibrionia</taxon>
        <taxon>Bdellovibrionales</taxon>
        <taxon>Pseudobdellovibrionaceae</taxon>
        <taxon>Micavibrio</taxon>
    </lineage>
</organism>
<proteinExistence type="predicted"/>
<feature type="transmembrane region" description="Helical" evidence="1">
    <location>
        <begin position="6"/>
        <end position="30"/>
    </location>
</feature>
<evidence type="ECO:0000256" key="1">
    <source>
        <dbReference type="SAM" id="Phobius"/>
    </source>
</evidence>
<dbReference type="EMBL" id="CP066681">
    <property type="protein sequence ID" value="QQG36355.1"/>
    <property type="molecule type" value="Genomic_DNA"/>
</dbReference>
<evidence type="ECO:0000313" key="3">
    <source>
        <dbReference type="Proteomes" id="UP000595362"/>
    </source>
</evidence>
<reference evidence="2 3" key="1">
    <citation type="submission" date="2020-07" db="EMBL/GenBank/DDBJ databases">
        <title>Huge and variable diversity of episymbiotic CPR bacteria and DPANN archaea in groundwater ecosystems.</title>
        <authorList>
            <person name="He C.Y."/>
            <person name="Keren R."/>
            <person name="Whittaker M."/>
            <person name="Farag I.F."/>
            <person name="Doudna J."/>
            <person name="Cate J.H.D."/>
            <person name="Banfield J.F."/>
        </authorList>
    </citation>
    <scope>NUCLEOTIDE SEQUENCE [LARGE SCALE GENOMIC DNA]</scope>
    <source>
        <strain evidence="2">NC_groundwater_70_Ag_B-0.1um_54_66</strain>
    </source>
</reference>
<dbReference type="AlphaFoldDB" id="A0A7T5UHE9"/>
<protein>
    <submittedName>
        <fullName evidence="2">Uncharacterized protein</fullName>
    </submittedName>
</protein>
<dbReference type="Proteomes" id="UP000595362">
    <property type="component" value="Chromosome"/>
</dbReference>
<sequence>MQDLTGPPVCIVAIVAWPGAHFVPLLGLFSPLEIRMKKYSFGVLFERFMRTLGWVLFFVFLYMLTWPFINCLHSKCNGEMSVAYVITIYAFIFPLPAAIVCLLTARDMKLCRQRKKDKAQESTKN</sequence>
<keyword evidence="1" id="KW-1133">Transmembrane helix</keyword>
<name>A0A7T5UHE9_9BACT</name>
<evidence type="ECO:0000313" key="2">
    <source>
        <dbReference type="EMBL" id="QQG36355.1"/>
    </source>
</evidence>
<keyword evidence="1" id="KW-0472">Membrane</keyword>
<feature type="transmembrane region" description="Helical" evidence="1">
    <location>
        <begin position="81"/>
        <end position="105"/>
    </location>
</feature>
<accession>A0A7T5UHE9</accession>
<gene>
    <name evidence="2" type="ORF">HYS17_00755</name>
</gene>
<feature type="transmembrane region" description="Helical" evidence="1">
    <location>
        <begin position="51"/>
        <end position="69"/>
    </location>
</feature>
<keyword evidence="1" id="KW-0812">Transmembrane</keyword>